<feature type="binding site" evidence="3">
    <location>
        <position position="439"/>
    </location>
    <ligand>
        <name>Mn(2+)</name>
        <dbReference type="ChEBI" id="CHEBI:29035"/>
    </ligand>
</feature>
<organism evidence="5 6">
    <name type="scientific">Orlajensenia flava</name>
    <dbReference type="NCBI Taxonomy" id="2565934"/>
    <lineage>
        <taxon>Bacteria</taxon>
        <taxon>Bacillati</taxon>
        <taxon>Actinomycetota</taxon>
        <taxon>Actinomycetes</taxon>
        <taxon>Micrococcales</taxon>
        <taxon>Microbacteriaceae</taxon>
        <taxon>Orlajensenia</taxon>
    </lineage>
</organism>
<dbReference type="GO" id="GO:0003849">
    <property type="term" value="F:3-deoxy-7-phosphoheptulonate synthase activity"/>
    <property type="evidence" value="ECO:0007669"/>
    <property type="project" value="UniProtKB-EC"/>
</dbReference>
<dbReference type="UniPathway" id="UPA00053">
    <property type="reaction ID" value="UER00084"/>
</dbReference>
<keyword evidence="3" id="KW-0170">Cobalt</keyword>
<sequence>MRKTPVEDPAEPVVHADKSVIEGLDHWRGLPIKQQPAWPDAEAAAAASAQIATLPPLVFAGEVDNLRERLAAAADGRAFLLQGGDCAETFAGATADQIRNRVKTLLQMAVVLTYGASVPVVKMGRMAGQFAKPRSSDFEKRGDVTLPAYRGDIVNGYDFTPQARTPDPSRLVQGYHTAASTLNLIRAFTQGGFADLRQVHSWNRGFAANPANQRYEGLAREIDRAVRFMEAAGADFDELKRVEFYTAHEGLLMDYERPMTRIDSRTGTPYNTSAHFVWIGERTRDLDGAHVDFLSRVRNPIGVKLGPSTSVDDMLALIDKLDPNREPGRLTFITRMGAGRVRDALPPLLEAVKASDARPLWVSDPMHGNGLTTPTGYKTRRFEDVVDEVKGFFEAHRAAGTHPGGIHVELTGDDVTECLGGSEHIDEADLATRYESLCDPRLNHMQSLELAFLVAEELSDRT</sequence>
<protein>
    <recommendedName>
        <fullName evidence="4">Phospho-2-dehydro-3-deoxyheptonate aldolase</fullName>
        <ecNumber evidence="4">2.5.1.54</ecNumber>
    </recommendedName>
</protein>
<evidence type="ECO:0000256" key="4">
    <source>
        <dbReference type="RuleBase" id="RU363071"/>
    </source>
</evidence>
<proteinExistence type="inferred from homology"/>
<feature type="binding site" evidence="3">
    <location>
        <begin position="281"/>
        <end position="282"/>
    </location>
    <ligand>
        <name>phosphoenolpyruvate</name>
        <dbReference type="ChEBI" id="CHEBI:58702"/>
    </ligand>
</feature>
<feature type="binding site" evidence="3">
    <location>
        <position position="367"/>
    </location>
    <ligand>
        <name>Mn(2+)</name>
        <dbReference type="ChEBI" id="CHEBI:29035"/>
    </ligand>
</feature>
<dbReference type="PANTHER" id="PTHR21337:SF0">
    <property type="entry name" value="PHOSPHO-2-DEHYDRO-3-DEOXYHEPTONATE ALDOLASE"/>
    <property type="match status" value="1"/>
</dbReference>
<keyword evidence="3" id="KW-0104">Cadmium</keyword>
<keyword evidence="4" id="KW-0028">Amino-acid biosynthesis</keyword>
<dbReference type="SUPFAM" id="SSF51569">
    <property type="entry name" value="Aldolase"/>
    <property type="match status" value="1"/>
</dbReference>
<comment type="caution">
    <text evidence="5">The sequence shown here is derived from an EMBL/GenBank/DDBJ whole genome shotgun (WGS) entry which is preliminary data.</text>
</comment>
<feature type="binding site" evidence="3">
    <location>
        <position position="304"/>
    </location>
    <ligand>
        <name>phosphoenolpyruvate</name>
        <dbReference type="ChEBI" id="CHEBI:58702"/>
    </ligand>
</feature>
<dbReference type="AlphaFoldDB" id="A0A4S4FXT8"/>
<feature type="binding site" evidence="3">
    <location>
        <position position="86"/>
    </location>
    <ligand>
        <name>Mn(2+)</name>
        <dbReference type="ChEBI" id="CHEBI:29035"/>
    </ligand>
</feature>
<feature type="binding site" evidence="3">
    <location>
        <position position="335"/>
    </location>
    <ligand>
        <name>phosphoenolpyruvate</name>
        <dbReference type="ChEBI" id="CHEBI:58702"/>
    </ligand>
</feature>
<dbReference type="Gene3D" id="3.20.20.70">
    <property type="entry name" value="Aldolase class I"/>
    <property type="match status" value="1"/>
</dbReference>
<dbReference type="InterPro" id="IPR013785">
    <property type="entry name" value="Aldolase_TIM"/>
</dbReference>
<dbReference type="Proteomes" id="UP000307380">
    <property type="component" value="Unassembled WGS sequence"/>
</dbReference>
<keyword evidence="6" id="KW-1185">Reference proteome</keyword>
<dbReference type="Pfam" id="PF01474">
    <property type="entry name" value="DAHP_synth_2"/>
    <property type="match status" value="1"/>
</dbReference>
<dbReference type="NCBIfam" id="TIGR01358">
    <property type="entry name" value="DAHP_synth_II"/>
    <property type="match status" value="1"/>
</dbReference>
<dbReference type="GO" id="GO:0008652">
    <property type="term" value="P:amino acid biosynthetic process"/>
    <property type="evidence" value="ECO:0007669"/>
    <property type="project" value="UniProtKB-KW"/>
</dbReference>
<comment type="cofactor">
    <cofactor evidence="3">
        <name>Mn(2+)</name>
        <dbReference type="ChEBI" id="CHEBI:29035"/>
    </cofactor>
    <cofactor evidence="3">
        <name>Co(2+)</name>
        <dbReference type="ChEBI" id="CHEBI:48828"/>
    </cofactor>
    <cofactor evidence="3">
        <name>Cd(2+)</name>
        <dbReference type="ChEBI" id="CHEBI:48775"/>
    </cofactor>
    <text evidence="3">Binds 1 divalent cation per subunit. The enzyme is active with manganese, cobalt or cadmium ions.</text>
</comment>
<dbReference type="PANTHER" id="PTHR21337">
    <property type="entry name" value="PHOSPHO-2-DEHYDRO-3-DEOXYHEPTONATE ALDOLASE 1, 2"/>
    <property type="match status" value="1"/>
</dbReference>
<dbReference type="OrthoDB" id="9766852at2"/>
<keyword evidence="2 4" id="KW-0808">Transferase</keyword>
<dbReference type="GO" id="GO:0009423">
    <property type="term" value="P:chorismate biosynthetic process"/>
    <property type="evidence" value="ECO:0007669"/>
    <property type="project" value="UniProtKB-UniPathway"/>
</dbReference>
<name>A0A4S4FXT8_9MICO</name>
<feature type="binding site" evidence="3">
    <location>
        <position position="125"/>
    </location>
    <ligand>
        <name>phosphoenolpyruvate</name>
        <dbReference type="ChEBI" id="CHEBI:58702"/>
    </ligand>
</feature>
<dbReference type="InterPro" id="IPR002480">
    <property type="entry name" value="DAHP_synth_2"/>
</dbReference>
<evidence type="ECO:0000256" key="3">
    <source>
        <dbReference type="PIRSR" id="PIRSR602480-1"/>
    </source>
</evidence>
<dbReference type="EMBL" id="SSSN01000003">
    <property type="protein sequence ID" value="THG35404.1"/>
    <property type="molecule type" value="Genomic_DNA"/>
</dbReference>
<dbReference type="GO" id="GO:0009073">
    <property type="term" value="P:aromatic amino acid family biosynthetic process"/>
    <property type="evidence" value="ECO:0007669"/>
    <property type="project" value="UniProtKB-KW"/>
</dbReference>
<evidence type="ECO:0000256" key="2">
    <source>
        <dbReference type="ARBA" id="ARBA00022679"/>
    </source>
</evidence>
<dbReference type="RefSeq" id="WP_136422788.1">
    <property type="nucleotide sequence ID" value="NZ_SSSN01000003.1"/>
</dbReference>
<evidence type="ECO:0000313" key="5">
    <source>
        <dbReference type="EMBL" id="THG35404.1"/>
    </source>
</evidence>
<evidence type="ECO:0000313" key="6">
    <source>
        <dbReference type="Proteomes" id="UP000307380"/>
    </source>
</evidence>
<keyword evidence="4" id="KW-0057">Aromatic amino acid biosynthesis</keyword>
<comment type="catalytic activity">
    <reaction evidence="4">
        <text>D-erythrose 4-phosphate + phosphoenolpyruvate + H2O = 7-phospho-2-dehydro-3-deoxy-D-arabino-heptonate + phosphate</text>
        <dbReference type="Rhea" id="RHEA:14717"/>
        <dbReference type="ChEBI" id="CHEBI:15377"/>
        <dbReference type="ChEBI" id="CHEBI:16897"/>
        <dbReference type="ChEBI" id="CHEBI:43474"/>
        <dbReference type="ChEBI" id="CHEBI:58394"/>
        <dbReference type="ChEBI" id="CHEBI:58702"/>
        <dbReference type="EC" id="2.5.1.54"/>
    </reaction>
</comment>
<dbReference type="EC" id="2.5.1.54" evidence="4"/>
<accession>A0A4S4FXT8</accession>
<evidence type="ECO:0000256" key="1">
    <source>
        <dbReference type="ARBA" id="ARBA00008911"/>
    </source>
</evidence>
<reference evidence="5 6" key="1">
    <citation type="submission" date="2019-04" db="EMBL/GenBank/DDBJ databases">
        <authorList>
            <person name="Jiang L."/>
        </authorList>
    </citation>
    <scope>NUCLEOTIDE SEQUENCE [LARGE SCALE GENOMIC DNA]</scope>
    <source>
        <strain evidence="5 6">YIM 131861</strain>
    </source>
</reference>
<comment type="pathway">
    <text evidence="4">Metabolic intermediate biosynthesis; chorismate biosynthesis; chorismate from D-erythrose 4-phosphate and phosphoenolpyruvate: step 1/7.</text>
</comment>
<gene>
    <name evidence="5" type="ORF">E6C70_04980</name>
</gene>
<comment type="similarity">
    <text evidence="1 4">Belongs to the class-II DAHP synthase family.</text>
</comment>
<feature type="binding site" evidence="3">
    <location>
        <position position="409"/>
    </location>
    <ligand>
        <name>Mn(2+)</name>
        <dbReference type="ChEBI" id="CHEBI:29035"/>
    </ligand>
</feature>
<keyword evidence="3" id="KW-0464">Manganese</keyword>